<dbReference type="Proteomes" id="UP000054164">
    <property type="component" value="Unassembled WGS sequence"/>
</dbReference>
<evidence type="ECO:0000313" key="2">
    <source>
        <dbReference type="EMBL" id="BAO04954.1"/>
    </source>
</evidence>
<feature type="transmembrane region" description="Helical" evidence="1">
    <location>
        <begin position="21"/>
        <end position="37"/>
    </location>
</feature>
<reference evidence="2" key="1">
    <citation type="submission" date="2013-10" db="EMBL/GenBank/DDBJ databases">
        <title>Draft genome sequence of Clostridium botulinum type B strain Osaka05.</title>
        <authorList>
            <person name="Sakaguchi Y."/>
            <person name="Hosomi K."/>
            <person name="Uchiyama J."/>
            <person name="Ogura Y."/>
            <person name="Sakaguchi M."/>
            <person name="Kohda T."/>
            <person name="Mukamoto M."/>
            <person name="Misawa N."/>
            <person name="Matsuzaki S."/>
            <person name="Hayashi T."/>
            <person name="Kozaki S."/>
        </authorList>
    </citation>
    <scope>NUCLEOTIDE SEQUENCE</scope>
    <source>
        <strain evidence="2">Osaka05</strain>
    </source>
</reference>
<dbReference type="AlphaFoldDB" id="A0A060N9L5"/>
<keyword evidence="1" id="KW-1133">Transmembrane helix</keyword>
<dbReference type="HOGENOM" id="CLU_2823427_0_0_9"/>
<proteinExistence type="predicted"/>
<keyword evidence="1" id="KW-0472">Membrane</keyword>
<sequence>MNKSIEEKQEDRQIFKWVCKVIYLPMFSIIISGNLFYRDIINKHIFLISFISILLYLIVVDKRIEK</sequence>
<organism evidence="2">
    <name type="scientific">Clostridium botulinum B str. Osaka05</name>
    <dbReference type="NCBI Taxonomy" id="1407017"/>
    <lineage>
        <taxon>Bacteria</taxon>
        <taxon>Bacillati</taxon>
        <taxon>Bacillota</taxon>
        <taxon>Clostridia</taxon>
        <taxon>Eubacteriales</taxon>
        <taxon>Clostridiaceae</taxon>
        <taxon>Clostridium</taxon>
    </lineage>
</organism>
<dbReference type="EMBL" id="BA000058">
    <property type="protein sequence ID" value="BAO04954.1"/>
    <property type="molecule type" value="Genomic_DNA"/>
</dbReference>
<dbReference type="RefSeq" id="WP_030032048.1">
    <property type="nucleotide sequence ID" value="NZ_BA000058.1"/>
</dbReference>
<feature type="transmembrane region" description="Helical" evidence="1">
    <location>
        <begin position="43"/>
        <end position="60"/>
    </location>
</feature>
<gene>
    <name evidence="2" type="ORF">CBO05P1_235</name>
</gene>
<evidence type="ECO:0000256" key="1">
    <source>
        <dbReference type="SAM" id="Phobius"/>
    </source>
</evidence>
<protein>
    <submittedName>
        <fullName evidence="2">Uncharacterized protein</fullName>
    </submittedName>
</protein>
<accession>A0A060N9L5</accession>
<keyword evidence="1" id="KW-0812">Transmembrane</keyword>
<name>A0A060N9L5_CLOBO</name>